<gene>
    <name evidence="2" type="ORF">ACFP1Z_10285</name>
</gene>
<comment type="caution">
    <text evidence="2">The sequence shown here is derived from an EMBL/GenBank/DDBJ whole genome shotgun (WGS) entry which is preliminary data.</text>
</comment>
<dbReference type="RefSeq" id="WP_390315698.1">
    <property type="nucleotide sequence ID" value="NZ_JBHSPB010000005.1"/>
</dbReference>
<dbReference type="Proteomes" id="UP001596083">
    <property type="component" value="Unassembled WGS sequence"/>
</dbReference>
<evidence type="ECO:0008006" key="4">
    <source>
        <dbReference type="Google" id="ProtNLM"/>
    </source>
</evidence>
<evidence type="ECO:0000313" key="2">
    <source>
        <dbReference type="EMBL" id="MFC5720548.1"/>
    </source>
</evidence>
<name>A0ABW0YYR0_9ACTN</name>
<sequence>MRTPPTDPPPAPQDVGRSATDVRQALPEGMRPRFDEALADATPGERAHVLALWRGIAIGAQDPTLDEQIRRIRQGTEPTHTWEEVQRMRPRQTGTP</sequence>
<accession>A0ABW0YYR0</accession>
<reference evidence="3" key="1">
    <citation type="journal article" date="2019" name="Int. J. Syst. Evol. Microbiol.">
        <title>The Global Catalogue of Microorganisms (GCM) 10K type strain sequencing project: providing services to taxonomists for standard genome sequencing and annotation.</title>
        <authorList>
            <consortium name="The Broad Institute Genomics Platform"/>
            <consortium name="The Broad Institute Genome Sequencing Center for Infectious Disease"/>
            <person name="Wu L."/>
            <person name="Ma J."/>
        </authorList>
    </citation>
    <scope>NUCLEOTIDE SEQUENCE [LARGE SCALE GENOMIC DNA]</scope>
    <source>
        <strain evidence="3">CGMCC 4.7304</strain>
    </source>
</reference>
<dbReference type="EMBL" id="JBHSPB010000005">
    <property type="protein sequence ID" value="MFC5720548.1"/>
    <property type="molecule type" value="Genomic_DNA"/>
</dbReference>
<organism evidence="2 3">
    <name type="scientific">Streptomyces gamaensis</name>
    <dbReference type="NCBI Taxonomy" id="1763542"/>
    <lineage>
        <taxon>Bacteria</taxon>
        <taxon>Bacillati</taxon>
        <taxon>Actinomycetota</taxon>
        <taxon>Actinomycetes</taxon>
        <taxon>Kitasatosporales</taxon>
        <taxon>Streptomycetaceae</taxon>
        <taxon>Streptomyces</taxon>
    </lineage>
</organism>
<keyword evidence="3" id="KW-1185">Reference proteome</keyword>
<evidence type="ECO:0000256" key="1">
    <source>
        <dbReference type="SAM" id="MobiDB-lite"/>
    </source>
</evidence>
<proteinExistence type="predicted"/>
<feature type="region of interest" description="Disordered" evidence="1">
    <location>
        <begin position="74"/>
        <end position="96"/>
    </location>
</feature>
<evidence type="ECO:0000313" key="3">
    <source>
        <dbReference type="Proteomes" id="UP001596083"/>
    </source>
</evidence>
<protein>
    <recommendedName>
        <fullName evidence="4">Antitoxin VbhA domain-containing protein</fullName>
    </recommendedName>
</protein>